<organism evidence="6 7">
    <name type="scientific">Rhodococcus artemisiae</name>
    <dbReference type="NCBI Taxonomy" id="714159"/>
    <lineage>
        <taxon>Bacteria</taxon>
        <taxon>Bacillati</taxon>
        <taxon>Actinomycetota</taxon>
        <taxon>Actinomycetes</taxon>
        <taxon>Mycobacteriales</taxon>
        <taxon>Nocardiaceae</taxon>
        <taxon>Rhodococcus</taxon>
    </lineage>
</organism>
<evidence type="ECO:0000259" key="5">
    <source>
        <dbReference type="PROSITE" id="PS50893"/>
    </source>
</evidence>
<dbReference type="PROSITE" id="PS50893">
    <property type="entry name" value="ABC_TRANSPORTER_2"/>
    <property type="match status" value="1"/>
</dbReference>
<evidence type="ECO:0000256" key="4">
    <source>
        <dbReference type="ARBA" id="ARBA00022840"/>
    </source>
</evidence>
<reference evidence="6 7" key="1">
    <citation type="submission" date="2023-07" db="EMBL/GenBank/DDBJ databases">
        <authorList>
            <person name="Girao M."/>
            <person name="Carvalho M.F."/>
        </authorList>
    </citation>
    <scope>NUCLEOTIDE SEQUENCE [LARGE SCALE GENOMIC DNA]</scope>
    <source>
        <strain evidence="6 7">YIM65754</strain>
    </source>
</reference>
<dbReference type="Proteomes" id="UP001336020">
    <property type="component" value="Unassembled WGS sequence"/>
</dbReference>
<dbReference type="InterPro" id="IPR027417">
    <property type="entry name" value="P-loop_NTPase"/>
</dbReference>
<dbReference type="PANTHER" id="PTHR42734">
    <property type="entry name" value="METAL TRANSPORT SYSTEM ATP-BINDING PROTEIN TM_0124-RELATED"/>
    <property type="match status" value="1"/>
</dbReference>
<proteinExistence type="inferred from homology"/>
<dbReference type="RefSeq" id="WP_330134293.1">
    <property type="nucleotide sequence ID" value="NZ_JAUTXY010000007.1"/>
</dbReference>
<name>A0ABU7LBZ1_9NOCA</name>
<evidence type="ECO:0000256" key="2">
    <source>
        <dbReference type="ARBA" id="ARBA00022448"/>
    </source>
</evidence>
<comment type="similarity">
    <text evidence="1">Belongs to the ABC transporter superfamily.</text>
</comment>
<keyword evidence="2" id="KW-0813">Transport</keyword>
<dbReference type="SUPFAM" id="SSF52540">
    <property type="entry name" value="P-loop containing nucleoside triphosphate hydrolases"/>
    <property type="match status" value="1"/>
</dbReference>
<keyword evidence="3" id="KW-0547">Nucleotide-binding</keyword>
<protein>
    <submittedName>
        <fullName evidence="6">ATP-binding cassette domain-containing protein</fullName>
    </submittedName>
</protein>
<dbReference type="PANTHER" id="PTHR42734:SF17">
    <property type="entry name" value="METAL TRANSPORT SYSTEM ATP-BINDING PROTEIN TM_0124-RELATED"/>
    <property type="match status" value="1"/>
</dbReference>
<dbReference type="SMART" id="SM00382">
    <property type="entry name" value="AAA"/>
    <property type="match status" value="1"/>
</dbReference>
<dbReference type="InterPro" id="IPR003593">
    <property type="entry name" value="AAA+_ATPase"/>
</dbReference>
<keyword evidence="4 6" id="KW-0067">ATP-binding</keyword>
<dbReference type="EMBL" id="JAUTXY010000007">
    <property type="protein sequence ID" value="MEE2059044.1"/>
    <property type="molecule type" value="Genomic_DNA"/>
</dbReference>
<dbReference type="GO" id="GO:0005524">
    <property type="term" value="F:ATP binding"/>
    <property type="evidence" value="ECO:0007669"/>
    <property type="project" value="UniProtKB-KW"/>
</dbReference>
<dbReference type="InterPro" id="IPR003439">
    <property type="entry name" value="ABC_transporter-like_ATP-bd"/>
</dbReference>
<evidence type="ECO:0000256" key="1">
    <source>
        <dbReference type="ARBA" id="ARBA00005417"/>
    </source>
</evidence>
<dbReference type="Gene3D" id="3.40.50.300">
    <property type="entry name" value="P-loop containing nucleotide triphosphate hydrolases"/>
    <property type="match status" value="1"/>
</dbReference>
<accession>A0ABU7LBZ1</accession>
<keyword evidence="7" id="KW-1185">Reference proteome</keyword>
<sequence length="281" mass="30046">MTIDNRPPVLQVHDVSVVRQGRPLIAHIDLEVRAGEQWTLLGPNGAGKSTLLALCGARLHPTTGTVHVLGHRLGRVDMRSLRTHIGHVDPRTHIDPHVTVHEAVLTGLYASSALPPRAEPSVVERQKTAELIDMLGLGAIADSPWSVLSQGERGRALIARALVTDPDLLLLDEPTTGLDLAAREILLGVIAELQQLRPELSSVLVTHHLEELPASTTHALVLAGGAVVARGKVDDTLTSETITHAFGHPIVLERRSGRWSATGAVRAHSSRTGCSAVNAYL</sequence>
<evidence type="ECO:0000313" key="7">
    <source>
        <dbReference type="Proteomes" id="UP001336020"/>
    </source>
</evidence>
<dbReference type="Pfam" id="PF00005">
    <property type="entry name" value="ABC_tran"/>
    <property type="match status" value="1"/>
</dbReference>
<feature type="domain" description="ABC transporter" evidence="5">
    <location>
        <begin position="10"/>
        <end position="249"/>
    </location>
</feature>
<dbReference type="InterPro" id="IPR050153">
    <property type="entry name" value="Metal_Ion_Import_ABC"/>
</dbReference>
<evidence type="ECO:0000313" key="6">
    <source>
        <dbReference type="EMBL" id="MEE2059044.1"/>
    </source>
</evidence>
<gene>
    <name evidence="6" type="ORF">Q7514_16095</name>
</gene>
<comment type="caution">
    <text evidence="6">The sequence shown here is derived from an EMBL/GenBank/DDBJ whole genome shotgun (WGS) entry which is preliminary data.</text>
</comment>
<evidence type="ECO:0000256" key="3">
    <source>
        <dbReference type="ARBA" id="ARBA00022741"/>
    </source>
</evidence>